<feature type="transmembrane region" description="Helical" evidence="1">
    <location>
        <begin position="173"/>
        <end position="189"/>
    </location>
</feature>
<proteinExistence type="predicted"/>
<sequence>MKWFSRGDGEGFVVAFVNNLVQLLILAPLCTGVLGFSPGLIYGRILPGVAISFLVGNLFYAWQARLLAKREGRTDVTALPYGISTPGLFAHVFLVMLPAKQLAIAQGLSDPERFAWHAGLVACFLGGLLEFGGSFVAEKVRRHTPVAAMLATLGGVGLGFLGLAFFFQAYAQPVIGIVMLVLVFVVFFGRVKFRGGLPATLVLLAVGTAIAWATGLAPVGGPAVQPLEHVRFYFPWPVVGELWAAFSGGHILAYLSVVIPIGLLGVLASLQNIESAAAAGDRYPATPSLVVSGLGTLAAAAFGSPFPTSIYIGHPAWKKLGARAGYSALNGVFITLVCVTGTMAALTWLIPAEAGIAIILWIGSIIAAQAFEVTEKKYYPAVIVGLFPALAAWVMLVVKTAVGAGGASLDASLLSAAHAAGAYLGGGFALEQGFLYSAMIWSATIVCIIDRAWLRAAGWCALGALLALTGLMHAYALTGRDTVIDLPLLAWATGTLTPGRNLLPAGGAALGYALAALVFLLAKFITVPRAEDEVA</sequence>
<keyword evidence="1" id="KW-0812">Transmembrane</keyword>
<feature type="transmembrane region" description="Helical" evidence="1">
    <location>
        <begin position="114"/>
        <end position="136"/>
    </location>
</feature>
<dbReference type="PANTHER" id="PTHR31610:SF0">
    <property type="entry name" value="SLC26A_SULP TRANSPORTER DOMAIN-CONTAINING PROTEIN"/>
    <property type="match status" value="1"/>
</dbReference>
<dbReference type="PANTHER" id="PTHR31610">
    <property type="entry name" value="SLR0360 PROTEIN"/>
    <property type="match status" value="1"/>
</dbReference>
<protein>
    <submittedName>
        <fullName evidence="2">NCS2 family permease</fullName>
    </submittedName>
</protein>
<keyword evidence="3" id="KW-1185">Reference proteome</keyword>
<comment type="caution">
    <text evidence="2">The sequence shown here is derived from an EMBL/GenBank/DDBJ whole genome shotgun (WGS) entry which is preliminary data.</text>
</comment>
<reference evidence="2 3" key="1">
    <citation type="submission" date="2019-01" db="EMBL/GenBank/DDBJ databases">
        <title>Lacunisphaera sp. strain TWA-58.</title>
        <authorList>
            <person name="Chen W.-M."/>
        </authorList>
    </citation>
    <scope>NUCLEOTIDE SEQUENCE [LARGE SCALE GENOMIC DNA]</scope>
    <source>
        <strain evidence="2 3">TWA-58</strain>
    </source>
</reference>
<name>A0A4Q1C4E4_9BACT</name>
<dbReference type="RefSeq" id="WP_129048873.1">
    <property type="nucleotide sequence ID" value="NZ_SDHX01000002.1"/>
</dbReference>
<feature type="transmembrane region" description="Helical" evidence="1">
    <location>
        <begin position="456"/>
        <end position="476"/>
    </location>
</feature>
<organism evidence="2 3">
    <name type="scientific">Oleiharenicola lentus</name>
    <dbReference type="NCBI Taxonomy" id="2508720"/>
    <lineage>
        <taxon>Bacteria</taxon>
        <taxon>Pseudomonadati</taxon>
        <taxon>Verrucomicrobiota</taxon>
        <taxon>Opitutia</taxon>
        <taxon>Opitutales</taxon>
        <taxon>Opitutaceae</taxon>
        <taxon>Oleiharenicola</taxon>
    </lineage>
</organism>
<feature type="transmembrane region" description="Helical" evidence="1">
    <location>
        <begin position="243"/>
        <end position="267"/>
    </location>
</feature>
<feature type="transmembrane region" description="Helical" evidence="1">
    <location>
        <begin position="148"/>
        <end position="167"/>
    </location>
</feature>
<feature type="transmembrane region" description="Helical" evidence="1">
    <location>
        <begin position="12"/>
        <end position="35"/>
    </location>
</feature>
<dbReference type="EMBL" id="SDHX01000002">
    <property type="protein sequence ID" value="RXK53284.1"/>
    <property type="molecule type" value="Genomic_DNA"/>
</dbReference>
<dbReference type="Proteomes" id="UP000290218">
    <property type="component" value="Unassembled WGS sequence"/>
</dbReference>
<feature type="transmembrane region" description="Helical" evidence="1">
    <location>
        <begin position="502"/>
        <end position="522"/>
    </location>
</feature>
<keyword evidence="1" id="KW-0472">Membrane</keyword>
<dbReference type="AlphaFoldDB" id="A0A4Q1C4E4"/>
<gene>
    <name evidence="2" type="ORF">ESB00_16430</name>
</gene>
<feature type="transmembrane region" description="Helical" evidence="1">
    <location>
        <begin position="328"/>
        <end position="348"/>
    </location>
</feature>
<keyword evidence="1" id="KW-1133">Transmembrane helix</keyword>
<feature type="transmembrane region" description="Helical" evidence="1">
    <location>
        <begin position="354"/>
        <end position="371"/>
    </location>
</feature>
<evidence type="ECO:0000313" key="2">
    <source>
        <dbReference type="EMBL" id="RXK53284.1"/>
    </source>
</evidence>
<evidence type="ECO:0000313" key="3">
    <source>
        <dbReference type="Proteomes" id="UP000290218"/>
    </source>
</evidence>
<feature type="transmembrane region" description="Helical" evidence="1">
    <location>
        <begin position="433"/>
        <end position="449"/>
    </location>
</feature>
<dbReference type="OrthoDB" id="3320984at2"/>
<accession>A0A4Q1C4E4</accession>
<feature type="transmembrane region" description="Helical" evidence="1">
    <location>
        <begin position="74"/>
        <end position="94"/>
    </location>
</feature>
<evidence type="ECO:0000256" key="1">
    <source>
        <dbReference type="SAM" id="Phobius"/>
    </source>
</evidence>
<feature type="transmembrane region" description="Helical" evidence="1">
    <location>
        <begin position="201"/>
        <end position="223"/>
    </location>
</feature>
<feature type="transmembrane region" description="Helical" evidence="1">
    <location>
        <begin position="41"/>
        <end position="62"/>
    </location>
</feature>
<feature type="transmembrane region" description="Helical" evidence="1">
    <location>
        <begin position="378"/>
        <end position="398"/>
    </location>
</feature>